<evidence type="ECO:0000313" key="1">
    <source>
        <dbReference type="EMBL" id="KAH7921882.1"/>
    </source>
</evidence>
<sequence>MTSPLPPHAKIALLICDPTSQDFIDGYGNITNLFTSLYTRFLLRLAGDQEVSPAGVPALPGPVVVSSFNIDTYRAIDGELPTNVDEYNSIIVSGSGHSANDTDAWIGKLAEFLNDTAVRHPKVRLIGVCFGHQIISRSVFAGKLEVGVNPKGWEIGPYNVTLNAVGKRLFTGATSLNIEMFHHDAVFKVPTFRSVPKDTPHIWGSSEKTTCQGIISLYEDAEDRGKLDVDNIHIFTSQGHPELSQGMTLDLLNLYEEEVGPEAVKEARARIDNFKGTIDWYQLTKLMWAISTRHTIDLPASGGEDDLTADDEETPKVEAPKVEWSKLKKSNEGVFVLVL</sequence>
<keyword evidence="2" id="KW-1185">Reference proteome</keyword>
<name>A0ACB8B8X4_9AGAM</name>
<proteinExistence type="predicted"/>
<protein>
    <submittedName>
        <fullName evidence="1">Class I glutamine amidotransferase-like protein</fullName>
    </submittedName>
</protein>
<organism evidence="1 2">
    <name type="scientific">Leucogyrophana mollusca</name>
    <dbReference type="NCBI Taxonomy" id="85980"/>
    <lineage>
        <taxon>Eukaryota</taxon>
        <taxon>Fungi</taxon>
        <taxon>Dikarya</taxon>
        <taxon>Basidiomycota</taxon>
        <taxon>Agaricomycotina</taxon>
        <taxon>Agaricomycetes</taxon>
        <taxon>Agaricomycetidae</taxon>
        <taxon>Boletales</taxon>
        <taxon>Boletales incertae sedis</taxon>
        <taxon>Leucogyrophana</taxon>
    </lineage>
</organism>
<reference evidence="1" key="1">
    <citation type="journal article" date="2021" name="New Phytol.">
        <title>Evolutionary innovations through gain and loss of genes in the ectomycorrhizal Boletales.</title>
        <authorList>
            <person name="Wu G."/>
            <person name="Miyauchi S."/>
            <person name="Morin E."/>
            <person name="Kuo A."/>
            <person name="Drula E."/>
            <person name="Varga T."/>
            <person name="Kohler A."/>
            <person name="Feng B."/>
            <person name="Cao Y."/>
            <person name="Lipzen A."/>
            <person name="Daum C."/>
            <person name="Hundley H."/>
            <person name="Pangilinan J."/>
            <person name="Johnson J."/>
            <person name="Barry K."/>
            <person name="LaButti K."/>
            <person name="Ng V."/>
            <person name="Ahrendt S."/>
            <person name="Min B."/>
            <person name="Choi I.G."/>
            <person name="Park H."/>
            <person name="Plett J.M."/>
            <person name="Magnuson J."/>
            <person name="Spatafora J.W."/>
            <person name="Nagy L.G."/>
            <person name="Henrissat B."/>
            <person name="Grigoriev I.V."/>
            <person name="Yang Z.L."/>
            <person name="Xu J."/>
            <person name="Martin F.M."/>
        </authorList>
    </citation>
    <scope>NUCLEOTIDE SEQUENCE</scope>
    <source>
        <strain evidence="1">KUC20120723A-06</strain>
    </source>
</reference>
<dbReference type="EMBL" id="MU266507">
    <property type="protein sequence ID" value="KAH7921882.1"/>
    <property type="molecule type" value="Genomic_DNA"/>
</dbReference>
<accession>A0ACB8B8X4</accession>
<comment type="caution">
    <text evidence="1">The sequence shown here is derived from an EMBL/GenBank/DDBJ whole genome shotgun (WGS) entry which is preliminary data.</text>
</comment>
<evidence type="ECO:0000313" key="2">
    <source>
        <dbReference type="Proteomes" id="UP000790709"/>
    </source>
</evidence>
<dbReference type="Proteomes" id="UP000790709">
    <property type="component" value="Unassembled WGS sequence"/>
</dbReference>
<gene>
    <name evidence="1" type="ORF">BV22DRAFT_1038093</name>
</gene>